<reference evidence="2" key="1">
    <citation type="journal article" date="2022" name="Mol. Ecol. Resour.">
        <title>The genomes of chicory, endive, great burdock and yacon provide insights into Asteraceae palaeo-polyploidization history and plant inulin production.</title>
        <authorList>
            <person name="Fan W."/>
            <person name="Wang S."/>
            <person name="Wang H."/>
            <person name="Wang A."/>
            <person name="Jiang F."/>
            <person name="Liu H."/>
            <person name="Zhao H."/>
            <person name="Xu D."/>
            <person name="Zhang Y."/>
        </authorList>
    </citation>
    <scope>NUCLEOTIDE SEQUENCE [LARGE SCALE GENOMIC DNA]</scope>
    <source>
        <strain evidence="2">cv. Punajuju</strain>
    </source>
</reference>
<name>A0ACB9F108_CICIN</name>
<reference evidence="1 2" key="2">
    <citation type="journal article" date="2022" name="Mol. Ecol. Resour.">
        <title>The genomes of chicory, endive, great burdock and yacon provide insights into Asteraceae paleo-polyploidization history and plant inulin production.</title>
        <authorList>
            <person name="Fan W."/>
            <person name="Wang S."/>
            <person name="Wang H."/>
            <person name="Wang A."/>
            <person name="Jiang F."/>
            <person name="Liu H."/>
            <person name="Zhao H."/>
            <person name="Xu D."/>
            <person name="Zhang Y."/>
        </authorList>
    </citation>
    <scope>NUCLEOTIDE SEQUENCE [LARGE SCALE GENOMIC DNA]</scope>
    <source>
        <strain evidence="2">cv. Punajuju</strain>
        <tissue evidence="1">Leaves</tissue>
    </source>
</reference>
<accession>A0ACB9F108</accession>
<evidence type="ECO:0000313" key="2">
    <source>
        <dbReference type="Proteomes" id="UP001055811"/>
    </source>
</evidence>
<protein>
    <submittedName>
        <fullName evidence="1">Uncharacterized protein</fullName>
    </submittedName>
</protein>
<proteinExistence type="predicted"/>
<organism evidence="1 2">
    <name type="scientific">Cichorium intybus</name>
    <name type="common">Chicory</name>
    <dbReference type="NCBI Taxonomy" id="13427"/>
    <lineage>
        <taxon>Eukaryota</taxon>
        <taxon>Viridiplantae</taxon>
        <taxon>Streptophyta</taxon>
        <taxon>Embryophyta</taxon>
        <taxon>Tracheophyta</taxon>
        <taxon>Spermatophyta</taxon>
        <taxon>Magnoliopsida</taxon>
        <taxon>eudicotyledons</taxon>
        <taxon>Gunneridae</taxon>
        <taxon>Pentapetalae</taxon>
        <taxon>asterids</taxon>
        <taxon>campanulids</taxon>
        <taxon>Asterales</taxon>
        <taxon>Asteraceae</taxon>
        <taxon>Cichorioideae</taxon>
        <taxon>Cichorieae</taxon>
        <taxon>Cichoriinae</taxon>
        <taxon>Cichorium</taxon>
    </lineage>
</organism>
<dbReference type="EMBL" id="CM042011">
    <property type="protein sequence ID" value="KAI3764578.1"/>
    <property type="molecule type" value="Genomic_DNA"/>
</dbReference>
<sequence length="117" mass="13714">MPRKCENLTLRSQHYIIKKKKKNMLDDLMGLLRVCSGFFFVSFNFSGPRSYMENALFYVTSRINVMFCKYKVVFLSSLLYTCLVHITTLYCSLYAGLWLLTCSIVVTLFLKQICLFE</sequence>
<evidence type="ECO:0000313" key="1">
    <source>
        <dbReference type="EMBL" id="KAI3764578.1"/>
    </source>
</evidence>
<gene>
    <name evidence="1" type="ORF">L2E82_14589</name>
</gene>
<dbReference type="Proteomes" id="UP001055811">
    <property type="component" value="Linkage Group LG03"/>
</dbReference>
<keyword evidence="2" id="KW-1185">Reference proteome</keyword>
<comment type="caution">
    <text evidence="1">The sequence shown here is derived from an EMBL/GenBank/DDBJ whole genome shotgun (WGS) entry which is preliminary data.</text>
</comment>